<evidence type="ECO:0000313" key="4">
    <source>
        <dbReference type="EnsemblMetazoa" id="G6899.1:cds"/>
    </source>
</evidence>
<dbReference type="EnsemblMetazoa" id="G6899.1">
    <property type="protein sequence ID" value="G6899.1:cds"/>
    <property type="gene ID" value="G6899"/>
</dbReference>
<feature type="compositionally biased region" description="Polar residues" evidence="2">
    <location>
        <begin position="39"/>
        <end position="54"/>
    </location>
</feature>
<dbReference type="PROSITE" id="PS00028">
    <property type="entry name" value="ZINC_FINGER_C2H2_1"/>
    <property type="match status" value="1"/>
</dbReference>
<keyword evidence="1" id="KW-0862">Zinc</keyword>
<keyword evidence="5" id="KW-1185">Reference proteome</keyword>
<accession>A0A8W8NV09</accession>
<name>A0A8W8NV09_MAGGI</name>
<protein>
    <recommendedName>
        <fullName evidence="3">C2H2-type domain-containing protein</fullName>
    </recommendedName>
</protein>
<dbReference type="InterPro" id="IPR013087">
    <property type="entry name" value="Znf_C2H2_type"/>
</dbReference>
<evidence type="ECO:0000259" key="3">
    <source>
        <dbReference type="PROSITE" id="PS50157"/>
    </source>
</evidence>
<keyword evidence="1" id="KW-0479">Metal-binding</keyword>
<sequence>MFVGNSCELQSYAQIYASKQFGSITIHPLEVPSVEMPSPSLQTGSNIYPTTPGNENERLRSLTPRGNAPTPDLEMHRESFPAEGEPGNRVVDNTASKSSQSKSSTGKKRGRLNSKEKSKVNEKEKNKKKSKADGKENKKMVPSENPEIRALLQHNYPGRSDEDSLVCYICSDAFDEPVHLKNHIVNLHLRHIPIQEFAVCPACGLVCRSRSQFVEHALKSRNACRSLMKRKEKPATRKKEKKVKSSIAM</sequence>
<organism evidence="4 5">
    <name type="scientific">Magallana gigas</name>
    <name type="common">Pacific oyster</name>
    <name type="synonym">Crassostrea gigas</name>
    <dbReference type="NCBI Taxonomy" id="29159"/>
    <lineage>
        <taxon>Eukaryota</taxon>
        <taxon>Metazoa</taxon>
        <taxon>Spiralia</taxon>
        <taxon>Lophotrochozoa</taxon>
        <taxon>Mollusca</taxon>
        <taxon>Bivalvia</taxon>
        <taxon>Autobranchia</taxon>
        <taxon>Pteriomorphia</taxon>
        <taxon>Ostreida</taxon>
        <taxon>Ostreoidea</taxon>
        <taxon>Ostreidae</taxon>
        <taxon>Magallana</taxon>
    </lineage>
</organism>
<dbReference type="AlphaFoldDB" id="A0A8W8NV09"/>
<dbReference type="GO" id="GO:0008270">
    <property type="term" value="F:zinc ion binding"/>
    <property type="evidence" value="ECO:0007669"/>
    <property type="project" value="UniProtKB-KW"/>
</dbReference>
<dbReference type="Proteomes" id="UP000005408">
    <property type="component" value="Unassembled WGS sequence"/>
</dbReference>
<keyword evidence="1" id="KW-0863">Zinc-finger</keyword>
<feature type="domain" description="C2H2-type" evidence="3">
    <location>
        <begin position="165"/>
        <end position="193"/>
    </location>
</feature>
<reference evidence="4" key="1">
    <citation type="submission" date="2022-08" db="UniProtKB">
        <authorList>
            <consortium name="EnsemblMetazoa"/>
        </authorList>
    </citation>
    <scope>IDENTIFICATION</scope>
    <source>
        <strain evidence="4">05x7-T-G4-1.051#20</strain>
    </source>
</reference>
<feature type="region of interest" description="Disordered" evidence="2">
    <location>
        <begin position="229"/>
        <end position="249"/>
    </location>
</feature>
<evidence type="ECO:0000256" key="1">
    <source>
        <dbReference type="PROSITE-ProRule" id="PRU00042"/>
    </source>
</evidence>
<feature type="region of interest" description="Disordered" evidence="2">
    <location>
        <begin position="35"/>
        <end position="144"/>
    </location>
</feature>
<feature type="compositionally biased region" description="Basic and acidic residues" evidence="2">
    <location>
        <begin position="113"/>
        <end position="141"/>
    </location>
</feature>
<evidence type="ECO:0000256" key="2">
    <source>
        <dbReference type="SAM" id="MobiDB-lite"/>
    </source>
</evidence>
<proteinExistence type="predicted"/>
<evidence type="ECO:0000313" key="5">
    <source>
        <dbReference type="Proteomes" id="UP000005408"/>
    </source>
</evidence>
<dbReference type="PROSITE" id="PS50157">
    <property type="entry name" value="ZINC_FINGER_C2H2_2"/>
    <property type="match status" value="1"/>
</dbReference>